<proteinExistence type="predicted"/>
<sequence length="68" mass="7401">MDSRDVVAPTLIDWCNAVGSAFLPSSAGQLLLSDPKDKFGTFGGGWGETMDDWGQEWDRNRPSELTPA</sequence>
<dbReference type="WBParaSite" id="GPLIN_000315900">
    <property type="protein sequence ID" value="GPLIN_000315900"/>
    <property type="gene ID" value="GPLIN_000315900"/>
</dbReference>
<evidence type="ECO:0000256" key="1">
    <source>
        <dbReference type="SAM" id="MobiDB-lite"/>
    </source>
</evidence>
<reference evidence="3" key="2">
    <citation type="submission" date="2016-06" db="UniProtKB">
        <authorList>
            <consortium name="WormBaseParasite"/>
        </authorList>
    </citation>
    <scope>IDENTIFICATION</scope>
</reference>
<name>A0A183BRC3_GLOPA</name>
<evidence type="ECO:0000313" key="3">
    <source>
        <dbReference type="WBParaSite" id="GPLIN_000315900"/>
    </source>
</evidence>
<accession>A0A183BRC3</accession>
<keyword evidence="2" id="KW-1185">Reference proteome</keyword>
<protein>
    <submittedName>
        <fullName evidence="3">Calpain catalytic domain-containing protein</fullName>
    </submittedName>
</protein>
<reference evidence="2" key="1">
    <citation type="submission" date="2014-05" db="EMBL/GenBank/DDBJ databases">
        <title>The genome and life-stage specific transcriptomes of Globodera pallida elucidate key aspects of plant parasitism by a cyst nematode.</title>
        <authorList>
            <person name="Cotton J.A."/>
            <person name="Lilley C.J."/>
            <person name="Jones L.M."/>
            <person name="Kikuchi T."/>
            <person name="Reid A.J."/>
            <person name="Thorpe P."/>
            <person name="Tsai I.J."/>
            <person name="Beasley H."/>
            <person name="Blok V."/>
            <person name="Cock P.J.A."/>
            <person name="Van den Akker S.E."/>
            <person name="Holroyd N."/>
            <person name="Hunt M."/>
            <person name="Mantelin S."/>
            <person name="Naghra H."/>
            <person name="Pain A."/>
            <person name="Palomares-Rius J.E."/>
            <person name="Zarowiecki M."/>
            <person name="Berriman M."/>
            <person name="Jones J.T."/>
            <person name="Urwin P.E."/>
        </authorList>
    </citation>
    <scope>NUCLEOTIDE SEQUENCE [LARGE SCALE GENOMIC DNA]</scope>
    <source>
        <strain evidence="2">Lindley</strain>
    </source>
</reference>
<dbReference type="Proteomes" id="UP000050741">
    <property type="component" value="Unassembled WGS sequence"/>
</dbReference>
<dbReference type="AlphaFoldDB" id="A0A183BRC3"/>
<evidence type="ECO:0000313" key="2">
    <source>
        <dbReference type="Proteomes" id="UP000050741"/>
    </source>
</evidence>
<organism evidence="2 3">
    <name type="scientific">Globodera pallida</name>
    <name type="common">Potato cyst nematode worm</name>
    <name type="synonym">Heterodera pallida</name>
    <dbReference type="NCBI Taxonomy" id="36090"/>
    <lineage>
        <taxon>Eukaryota</taxon>
        <taxon>Metazoa</taxon>
        <taxon>Ecdysozoa</taxon>
        <taxon>Nematoda</taxon>
        <taxon>Chromadorea</taxon>
        <taxon>Rhabditida</taxon>
        <taxon>Tylenchina</taxon>
        <taxon>Tylenchomorpha</taxon>
        <taxon>Tylenchoidea</taxon>
        <taxon>Heteroderidae</taxon>
        <taxon>Heteroderinae</taxon>
        <taxon>Globodera</taxon>
    </lineage>
</organism>
<feature type="region of interest" description="Disordered" evidence="1">
    <location>
        <begin position="44"/>
        <end position="68"/>
    </location>
</feature>